<keyword evidence="5" id="KW-1185">Reference proteome</keyword>
<sequence length="529" mass="60031">MRATGGGTAPRERRPAQHRPLLDHRKRKHQAEGRRSSVGGRSDTAHNAKRRRTDGGPDDGARQWVFSPQDISSFKERFVIVSYNILGVENALKHLDLYDSIPSECLSWDSRKRRMHKELRLYNPSILCFQEVDKFDDLTDLFWKDGYTGIYKQRTGEASDGCAIFWKEKEFTLLYQEDIEFQKFGLRNNVAQLCLLKVSHNQSNFRVDKDASSEIEPMSCRTLLIGNIHVLFNPNRGDIKLGQMRVLLERANTLSKQYGDTPVVISGDLNSTPKSAICQFLTSNELDILQYDRKKISGQIEYPVRQMTYAIRHDRFRCMTSQQKFRWSEEEICLASGRRGCTRLQNPLTLSSAYRGIPGNLNTRDENGEPLATSCHSKFMGTVDYIWHSSALVPVGVVDTLPIKVLQRLRGLPSKVYAYPVLPFINGVVIILLWCVNLLSSMNPMLLVPWTIISLRLNGALDACWFLIFTELAVVESGVGQCCKRMRAEMTKGLGTARKKRQGEGRGDFSVPEAPTDVESAEVKPCLFL</sequence>
<evidence type="ECO:0000313" key="4">
    <source>
        <dbReference type="EMBL" id="URE11413.1"/>
    </source>
</evidence>
<dbReference type="InterPro" id="IPR036691">
    <property type="entry name" value="Endo/exonu/phosph_ase_sf"/>
</dbReference>
<dbReference type="EMBL" id="CP097508">
    <property type="protein sequence ID" value="URE11413.1"/>
    <property type="molecule type" value="Genomic_DNA"/>
</dbReference>
<feature type="compositionally biased region" description="Basic and acidic residues" evidence="1">
    <location>
        <begin position="10"/>
        <end position="23"/>
    </location>
</feature>
<feature type="domain" description="Endonuclease/exonuclease/phosphatase" evidence="3">
    <location>
        <begin position="82"/>
        <end position="398"/>
    </location>
</feature>
<accession>A0A9E7GE05</accession>
<dbReference type="InterPro" id="IPR005135">
    <property type="entry name" value="Endo/exonuclease/phosphatase"/>
</dbReference>
<evidence type="ECO:0000256" key="1">
    <source>
        <dbReference type="SAM" id="MobiDB-lite"/>
    </source>
</evidence>
<dbReference type="InterPro" id="IPR050410">
    <property type="entry name" value="CCR4/nocturin_mRNA_transcr"/>
</dbReference>
<dbReference type="AlphaFoldDB" id="A0A9E7GE05"/>
<feature type="region of interest" description="Disordered" evidence="1">
    <location>
        <begin position="1"/>
        <end position="62"/>
    </location>
</feature>
<keyword evidence="4" id="KW-0540">Nuclease</keyword>
<gene>
    <name evidence="4" type="ORF">MUK42_32868</name>
</gene>
<reference evidence="4" key="1">
    <citation type="submission" date="2022-05" db="EMBL/GenBank/DDBJ databases">
        <title>The Musa troglodytarum L. genome provides insights into the mechanism of non-climacteric behaviour and enrichment of carotenoids.</title>
        <authorList>
            <person name="Wang J."/>
        </authorList>
    </citation>
    <scope>NUCLEOTIDE SEQUENCE</scope>
    <source>
        <tissue evidence="4">Leaf</tissue>
    </source>
</reference>
<dbReference type="SUPFAM" id="SSF56219">
    <property type="entry name" value="DNase I-like"/>
    <property type="match status" value="1"/>
</dbReference>
<proteinExistence type="predicted"/>
<evidence type="ECO:0000313" key="5">
    <source>
        <dbReference type="Proteomes" id="UP001055439"/>
    </source>
</evidence>
<keyword evidence="4" id="KW-0255">Endonuclease</keyword>
<dbReference type="Gene3D" id="3.60.10.10">
    <property type="entry name" value="Endonuclease/exonuclease/phosphatase"/>
    <property type="match status" value="1"/>
</dbReference>
<name>A0A9E7GE05_9LILI</name>
<keyword evidence="2" id="KW-1133">Transmembrane helix</keyword>
<feature type="transmembrane region" description="Helical" evidence="2">
    <location>
        <begin position="417"/>
        <end position="439"/>
    </location>
</feature>
<feature type="region of interest" description="Disordered" evidence="1">
    <location>
        <begin position="494"/>
        <end position="516"/>
    </location>
</feature>
<keyword evidence="4" id="KW-0378">Hydrolase</keyword>
<dbReference type="GO" id="GO:0004519">
    <property type="term" value="F:endonuclease activity"/>
    <property type="evidence" value="ECO:0007669"/>
    <property type="project" value="UniProtKB-KW"/>
</dbReference>
<organism evidence="4 5">
    <name type="scientific">Musa troglodytarum</name>
    <name type="common">fe'i banana</name>
    <dbReference type="NCBI Taxonomy" id="320322"/>
    <lineage>
        <taxon>Eukaryota</taxon>
        <taxon>Viridiplantae</taxon>
        <taxon>Streptophyta</taxon>
        <taxon>Embryophyta</taxon>
        <taxon>Tracheophyta</taxon>
        <taxon>Spermatophyta</taxon>
        <taxon>Magnoliopsida</taxon>
        <taxon>Liliopsida</taxon>
        <taxon>Zingiberales</taxon>
        <taxon>Musaceae</taxon>
        <taxon>Musa</taxon>
    </lineage>
</organism>
<dbReference type="Proteomes" id="UP001055439">
    <property type="component" value="Chromosome 6"/>
</dbReference>
<dbReference type="PANTHER" id="PTHR12121">
    <property type="entry name" value="CARBON CATABOLITE REPRESSOR PROTEIN 4"/>
    <property type="match status" value="1"/>
</dbReference>
<dbReference type="Pfam" id="PF03372">
    <property type="entry name" value="Exo_endo_phos"/>
    <property type="match status" value="1"/>
</dbReference>
<evidence type="ECO:0000259" key="3">
    <source>
        <dbReference type="Pfam" id="PF03372"/>
    </source>
</evidence>
<dbReference type="PANTHER" id="PTHR12121:SF74">
    <property type="entry name" value="CARBON CATABOLITE REPRESSOR PROTEIN 4 HOMOLOG 5"/>
    <property type="match status" value="1"/>
</dbReference>
<evidence type="ECO:0000256" key="2">
    <source>
        <dbReference type="SAM" id="Phobius"/>
    </source>
</evidence>
<protein>
    <submittedName>
        <fullName evidence="4">Endonuclease/Exonuclease/phosphatase family</fullName>
    </submittedName>
</protein>
<keyword evidence="2" id="KW-0812">Transmembrane</keyword>
<dbReference type="GO" id="GO:0000175">
    <property type="term" value="F:3'-5'-RNA exonuclease activity"/>
    <property type="evidence" value="ECO:0007669"/>
    <property type="project" value="TreeGrafter"/>
</dbReference>
<keyword evidence="2" id="KW-0472">Membrane</keyword>
<dbReference type="OrthoDB" id="428734at2759"/>